<evidence type="ECO:0000256" key="13">
    <source>
        <dbReference type="HAMAP-Rule" id="MF_00281"/>
    </source>
</evidence>
<keyword evidence="8 13" id="KW-0067">ATP-binding</keyword>
<evidence type="ECO:0000256" key="1">
    <source>
        <dbReference type="ARBA" id="ARBA00004496"/>
    </source>
</evidence>
<dbReference type="InterPro" id="IPR004188">
    <property type="entry name" value="Phe-tRNA_ligase_II_N"/>
</dbReference>
<dbReference type="SUPFAM" id="SSF46589">
    <property type="entry name" value="tRNA-binding arm"/>
    <property type="match status" value="1"/>
</dbReference>
<organism evidence="15 16">
    <name type="scientific">Buchnera aphidicola</name>
    <name type="common">Cinara cf. splendens/pseudotsugae 3390</name>
    <dbReference type="NCBI Taxonomy" id="2518980"/>
    <lineage>
        <taxon>Bacteria</taxon>
        <taxon>Pseudomonadati</taxon>
        <taxon>Pseudomonadota</taxon>
        <taxon>Gammaproteobacteria</taxon>
        <taxon>Enterobacterales</taxon>
        <taxon>Erwiniaceae</taxon>
        <taxon>Buchnera</taxon>
    </lineage>
</organism>
<keyword evidence="4 13" id="KW-0963">Cytoplasm</keyword>
<comment type="similarity">
    <text evidence="2 13">Belongs to the class-II aminoacyl-tRNA synthetase family. Phe-tRNA synthetase alpha subunit type 1 subfamily.</text>
</comment>
<keyword evidence="11 13" id="KW-0030">Aminoacyl-tRNA synthetase</keyword>
<dbReference type="InterPro" id="IPR006195">
    <property type="entry name" value="aa-tRNA-synth_II"/>
</dbReference>
<keyword evidence="5 13" id="KW-0436">Ligase</keyword>
<feature type="domain" description="Aminoacyl-transfer RNA synthetases class-II family profile" evidence="14">
    <location>
        <begin position="119"/>
        <end position="332"/>
    </location>
</feature>
<evidence type="ECO:0000256" key="7">
    <source>
        <dbReference type="ARBA" id="ARBA00022741"/>
    </source>
</evidence>
<evidence type="ECO:0000256" key="3">
    <source>
        <dbReference type="ARBA" id="ARBA00011209"/>
    </source>
</evidence>
<comment type="subunit">
    <text evidence="3 13">Tetramer of two alpha and two beta subunits.</text>
</comment>
<dbReference type="AlphaFoldDB" id="A0A451CX40"/>
<keyword evidence="6 13" id="KW-0479">Metal-binding</keyword>
<reference evidence="15 16" key="1">
    <citation type="submission" date="2019-02" db="EMBL/GenBank/DDBJ databases">
        <authorList>
            <person name="Manzano-Marin A."/>
            <person name="Manzano-Marin A."/>
        </authorList>
    </citation>
    <scope>NUCLEOTIDE SEQUENCE [LARGE SCALE GENOMIC DNA]</scope>
    <source>
        <strain evidence="15 16">BuCisplendens/pseudotsugae</strain>
    </source>
</reference>
<dbReference type="Proteomes" id="UP000294466">
    <property type="component" value="Chromosome"/>
</dbReference>
<dbReference type="GO" id="GO:0005524">
    <property type="term" value="F:ATP binding"/>
    <property type="evidence" value="ECO:0007669"/>
    <property type="project" value="UniProtKB-UniRule"/>
</dbReference>
<evidence type="ECO:0000256" key="9">
    <source>
        <dbReference type="ARBA" id="ARBA00022842"/>
    </source>
</evidence>
<evidence type="ECO:0000313" key="15">
    <source>
        <dbReference type="EMBL" id="VFP77659.1"/>
    </source>
</evidence>
<name>A0A451CX40_9GAMM</name>
<evidence type="ECO:0000256" key="5">
    <source>
        <dbReference type="ARBA" id="ARBA00022598"/>
    </source>
</evidence>
<dbReference type="GO" id="GO:0005737">
    <property type="term" value="C:cytoplasm"/>
    <property type="evidence" value="ECO:0007669"/>
    <property type="project" value="UniProtKB-SubCell"/>
</dbReference>
<comment type="subcellular location">
    <subcellularLocation>
        <location evidence="1 13">Cytoplasm</location>
    </subcellularLocation>
</comment>
<dbReference type="GO" id="GO:0000049">
    <property type="term" value="F:tRNA binding"/>
    <property type="evidence" value="ECO:0007669"/>
    <property type="project" value="InterPro"/>
</dbReference>
<evidence type="ECO:0000256" key="8">
    <source>
        <dbReference type="ARBA" id="ARBA00022840"/>
    </source>
</evidence>
<evidence type="ECO:0000256" key="6">
    <source>
        <dbReference type="ARBA" id="ARBA00022723"/>
    </source>
</evidence>
<gene>
    <name evidence="13 15" type="primary">pheS</name>
    <name evidence="15" type="ORF">BUCISPPS3390_089</name>
</gene>
<evidence type="ECO:0000256" key="11">
    <source>
        <dbReference type="ARBA" id="ARBA00023146"/>
    </source>
</evidence>
<dbReference type="GO" id="GO:0006432">
    <property type="term" value="P:phenylalanyl-tRNA aminoacylation"/>
    <property type="evidence" value="ECO:0007669"/>
    <property type="project" value="UniProtKB-UniRule"/>
</dbReference>
<comment type="cofactor">
    <cofactor evidence="13">
        <name>Mg(2+)</name>
        <dbReference type="ChEBI" id="CHEBI:18420"/>
    </cofactor>
    <text evidence="13">Binds 2 magnesium ions per tetramer.</text>
</comment>
<evidence type="ECO:0000256" key="12">
    <source>
        <dbReference type="ARBA" id="ARBA00049255"/>
    </source>
</evidence>
<dbReference type="InterPro" id="IPR045864">
    <property type="entry name" value="aa-tRNA-synth_II/BPL/LPL"/>
</dbReference>
<dbReference type="EMBL" id="LR217692">
    <property type="protein sequence ID" value="VFP77659.1"/>
    <property type="molecule type" value="Genomic_DNA"/>
</dbReference>
<dbReference type="PANTHER" id="PTHR11538">
    <property type="entry name" value="PHENYLALANYL-TRNA SYNTHETASE"/>
    <property type="match status" value="1"/>
</dbReference>
<dbReference type="InterPro" id="IPR022911">
    <property type="entry name" value="Phe_tRNA_ligase_alpha1_bac"/>
</dbReference>
<keyword evidence="9 13" id="KW-0460">Magnesium</keyword>
<dbReference type="SUPFAM" id="SSF55681">
    <property type="entry name" value="Class II aaRS and biotin synthetases"/>
    <property type="match status" value="1"/>
</dbReference>
<evidence type="ECO:0000256" key="2">
    <source>
        <dbReference type="ARBA" id="ARBA00010207"/>
    </source>
</evidence>
<dbReference type="EC" id="6.1.1.20" evidence="13"/>
<dbReference type="InterPro" id="IPR002319">
    <property type="entry name" value="Phenylalanyl-tRNA_Synthase"/>
</dbReference>
<evidence type="ECO:0000313" key="16">
    <source>
        <dbReference type="Proteomes" id="UP000294466"/>
    </source>
</evidence>
<dbReference type="Pfam" id="PF02912">
    <property type="entry name" value="Phe_tRNA-synt_N"/>
    <property type="match status" value="1"/>
</dbReference>
<sequence>MKLQQEIYKSIQKILYHAMYEIKKIDDITSLNNFKSKYLGKNSVLCFYFSKLITLEISERIQCSVFLNSCKKKIQDKINYKKKKLQDNQLNQQKNKHFLDCTLPGRKIEKGNLHPLTVIINEIKKFFNYLGFKTFYGPEIESTYYNFDALNIPNDHPTKSMNDTFWFDINHVLRTQTSSVQIRILEKYSVPIRAIVPGKVYRRDYDHTHTPMFHQVEGLIVDTSISFSHLKWILENFIVKILNKNVKVRFRSSYFPFTCPSAEMDIQDKHGKWLEILGCGMVHPNVLKYCNIDSNTYLACAFGIGVERIAMLKYAVSDIRYFFENDIRFLKQFYNSEKY</sequence>
<protein>
    <recommendedName>
        <fullName evidence="13">Phenylalanine--tRNA ligase alpha subunit</fullName>
        <ecNumber evidence="13">6.1.1.20</ecNumber>
    </recommendedName>
    <alternativeName>
        <fullName evidence="13">Phenylalanyl-tRNA synthetase alpha subunit</fullName>
        <shortName evidence="13">PheRS</shortName>
    </alternativeName>
</protein>
<proteinExistence type="inferred from homology"/>
<dbReference type="InterPro" id="IPR004529">
    <property type="entry name" value="Phe-tRNA-synth_IIc_asu"/>
</dbReference>
<accession>A0A451CX40</accession>
<keyword evidence="7 13" id="KW-0547">Nucleotide-binding</keyword>
<comment type="caution">
    <text evidence="13">Lacks conserved residue(s) required for the propagation of feature annotation.</text>
</comment>
<evidence type="ECO:0000256" key="4">
    <source>
        <dbReference type="ARBA" id="ARBA00022490"/>
    </source>
</evidence>
<dbReference type="PROSITE" id="PS50862">
    <property type="entry name" value="AA_TRNA_LIGASE_II"/>
    <property type="match status" value="1"/>
</dbReference>
<dbReference type="Gene3D" id="3.30.930.10">
    <property type="entry name" value="Bira Bifunctional Protein, Domain 2"/>
    <property type="match status" value="1"/>
</dbReference>
<keyword evidence="10 13" id="KW-0648">Protein biosynthesis</keyword>
<evidence type="ECO:0000256" key="10">
    <source>
        <dbReference type="ARBA" id="ARBA00022917"/>
    </source>
</evidence>
<dbReference type="CDD" id="cd00496">
    <property type="entry name" value="PheRS_alpha_core"/>
    <property type="match status" value="1"/>
</dbReference>
<dbReference type="PANTHER" id="PTHR11538:SF41">
    <property type="entry name" value="PHENYLALANINE--TRNA LIGASE, MITOCHONDRIAL"/>
    <property type="match status" value="1"/>
</dbReference>
<evidence type="ECO:0000259" key="14">
    <source>
        <dbReference type="PROSITE" id="PS50862"/>
    </source>
</evidence>
<dbReference type="HAMAP" id="MF_00281">
    <property type="entry name" value="Phe_tRNA_synth_alpha1"/>
    <property type="match status" value="1"/>
</dbReference>
<dbReference type="GO" id="GO:0004826">
    <property type="term" value="F:phenylalanine-tRNA ligase activity"/>
    <property type="evidence" value="ECO:0007669"/>
    <property type="project" value="UniProtKB-UniRule"/>
</dbReference>
<dbReference type="Pfam" id="PF01409">
    <property type="entry name" value="tRNA-synt_2d"/>
    <property type="match status" value="1"/>
</dbReference>
<dbReference type="GO" id="GO:0000287">
    <property type="term" value="F:magnesium ion binding"/>
    <property type="evidence" value="ECO:0007669"/>
    <property type="project" value="UniProtKB-UniRule"/>
</dbReference>
<comment type="catalytic activity">
    <reaction evidence="12 13">
        <text>tRNA(Phe) + L-phenylalanine + ATP = L-phenylalanyl-tRNA(Phe) + AMP + diphosphate + H(+)</text>
        <dbReference type="Rhea" id="RHEA:19413"/>
        <dbReference type="Rhea" id="RHEA-COMP:9668"/>
        <dbReference type="Rhea" id="RHEA-COMP:9699"/>
        <dbReference type="ChEBI" id="CHEBI:15378"/>
        <dbReference type="ChEBI" id="CHEBI:30616"/>
        <dbReference type="ChEBI" id="CHEBI:33019"/>
        <dbReference type="ChEBI" id="CHEBI:58095"/>
        <dbReference type="ChEBI" id="CHEBI:78442"/>
        <dbReference type="ChEBI" id="CHEBI:78531"/>
        <dbReference type="ChEBI" id="CHEBI:456215"/>
        <dbReference type="EC" id="6.1.1.20"/>
    </reaction>
</comment>
<dbReference type="InterPro" id="IPR010978">
    <property type="entry name" value="tRNA-bd_arm"/>
</dbReference>
<dbReference type="NCBIfam" id="TIGR00468">
    <property type="entry name" value="pheS"/>
    <property type="match status" value="1"/>
</dbReference>